<dbReference type="GO" id="GO:0006793">
    <property type="term" value="P:phosphorus metabolic process"/>
    <property type="evidence" value="ECO:0007669"/>
    <property type="project" value="UniProtKB-ARBA"/>
</dbReference>
<evidence type="ECO:0000256" key="4">
    <source>
        <dbReference type="ARBA" id="ARBA00022801"/>
    </source>
</evidence>
<dbReference type="Pfam" id="PF13091">
    <property type="entry name" value="PLDc_2"/>
    <property type="match status" value="1"/>
</dbReference>
<dbReference type="GO" id="GO:0016042">
    <property type="term" value="P:lipid catabolic process"/>
    <property type="evidence" value="ECO:0007669"/>
    <property type="project" value="UniProtKB-KW"/>
</dbReference>
<feature type="transmembrane region" description="Helical" evidence="8">
    <location>
        <begin position="407"/>
        <end position="426"/>
    </location>
</feature>
<feature type="transmembrane region" description="Helical" evidence="8">
    <location>
        <begin position="342"/>
        <end position="368"/>
    </location>
</feature>
<evidence type="ECO:0000256" key="5">
    <source>
        <dbReference type="ARBA" id="ARBA00022963"/>
    </source>
</evidence>
<feature type="coiled-coil region" evidence="7">
    <location>
        <begin position="289"/>
        <end position="331"/>
    </location>
</feature>
<dbReference type="InterPro" id="IPR025202">
    <property type="entry name" value="PLD-like_dom"/>
</dbReference>
<evidence type="ECO:0000313" key="10">
    <source>
        <dbReference type="EMBL" id="TDO05423.1"/>
    </source>
</evidence>
<evidence type="ECO:0000256" key="2">
    <source>
        <dbReference type="ARBA" id="ARBA00008664"/>
    </source>
</evidence>
<keyword evidence="4" id="KW-0378">Hydrolase</keyword>
<dbReference type="RefSeq" id="WP_166642804.1">
    <property type="nucleotide sequence ID" value="NZ_SNWI01000001.1"/>
</dbReference>
<organism evidence="10 11">
    <name type="scientific">Sunxiuqinia elliptica</name>
    <dbReference type="NCBI Taxonomy" id="655355"/>
    <lineage>
        <taxon>Bacteria</taxon>
        <taxon>Pseudomonadati</taxon>
        <taxon>Bacteroidota</taxon>
        <taxon>Bacteroidia</taxon>
        <taxon>Marinilabiliales</taxon>
        <taxon>Prolixibacteraceae</taxon>
        <taxon>Sunxiuqinia</taxon>
    </lineage>
</organism>
<accession>A0A4R6HA85</accession>
<evidence type="ECO:0000259" key="9">
    <source>
        <dbReference type="PROSITE" id="PS50035"/>
    </source>
</evidence>
<evidence type="ECO:0000256" key="3">
    <source>
        <dbReference type="ARBA" id="ARBA00012027"/>
    </source>
</evidence>
<proteinExistence type="inferred from homology"/>
<feature type="domain" description="PLD phosphodiesterase" evidence="9">
    <location>
        <begin position="84"/>
        <end position="111"/>
    </location>
</feature>
<evidence type="ECO:0000313" key="11">
    <source>
        <dbReference type="Proteomes" id="UP000294848"/>
    </source>
</evidence>
<dbReference type="PROSITE" id="PS50035">
    <property type="entry name" value="PLD"/>
    <property type="match status" value="1"/>
</dbReference>
<dbReference type="EMBL" id="SNWI01000001">
    <property type="protein sequence ID" value="TDO05423.1"/>
    <property type="molecule type" value="Genomic_DNA"/>
</dbReference>
<dbReference type="Gene3D" id="3.30.870.10">
    <property type="entry name" value="Endonuclease Chain A"/>
    <property type="match status" value="1"/>
</dbReference>
<protein>
    <recommendedName>
        <fullName evidence="3">phospholipase D</fullName>
        <ecNumber evidence="3">3.1.4.4</ecNumber>
    </recommendedName>
</protein>
<name>A0A4R6HA85_9BACT</name>
<dbReference type="GO" id="GO:0016891">
    <property type="term" value="F:RNA endonuclease activity producing 5'-phosphomonoesters, hydrolytic mechanism"/>
    <property type="evidence" value="ECO:0007669"/>
    <property type="project" value="TreeGrafter"/>
</dbReference>
<keyword evidence="7" id="KW-0175">Coiled coil</keyword>
<dbReference type="Proteomes" id="UP000294848">
    <property type="component" value="Unassembled WGS sequence"/>
</dbReference>
<sequence length="662" mass="76248">MRQYVVENDKIFYALREELLKATKEIVVVSSWFTDTELISILAEKQSSGVNVFVVISDNSDNSEVDYTPITNAGGKLIRVRIDKGGMMHQKFCIIDSRVAIHGSYNWTLNARKRNNESVILTEHEATIKALSDTYNSIVNMIDDSAGVKNHSWKKWFKRTNAKTDRMLVEKNENPSNNFSSKSDLEFLLDEMIESEIFKFDKESLSKEGFKRSQLTNGDHQTLPNTLDTLYADFVNSLNLATEKKESLSLKINEAKKHKTSKVTHDRDLDINLKEAEFQSKDTVIEREVVQLQSEVRKGELDIENIRNTEISSLEKDNEDISKEIENLQIGYVHTKIRWFELIPLIVLGIVLLAYLIVFYSSAAYILIFSTADAKLAQMQNMIIPPPEVFDPKAIGKALDKGGTAPYFMGLFVVIPISLALVRKFLPNPVSFFKSFTIWLSIFLVDAILAYTVSKSIHDVEYLSGKVSSVWQFSDFYKNENFYLVFVLGALGLIMFKIIYEKFHLTFEERNKDSVRSRNQRKVSILKKTINRNNDRINRFESNIAEISKSILEYKASISEKEKERISLPILIEKEKQFIIKKAEQKITEIEDIISLYMSRIENNDLKFSTSALIDRINTFIEGWVNYLHDNYSIRRAVEMSNNATITKNQWLEAKVKQHGNK</sequence>
<evidence type="ECO:0000256" key="1">
    <source>
        <dbReference type="ARBA" id="ARBA00000798"/>
    </source>
</evidence>
<feature type="transmembrane region" description="Helical" evidence="8">
    <location>
        <begin position="438"/>
        <end position="454"/>
    </location>
</feature>
<dbReference type="EC" id="3.1.4.4" evidence="3"/>
<comment type="similarity">
    <text evidence="2">Belongs to the phospholipase D family.</text>
</comment>
<dbReference type="GO" id="GO:0004630">
    <property type="term" value="F:phospholipase D activity"/>
    <property type="evidence" value="ECO:0007669"/>
    <property type="project" value="UniProtKB-EC"/>
</dbReference>
<comment type="caution">
    <text evidence="10">The sequence shown here is derived from an EMBL/GenBank/DDBJ whole genome shotgun (WGS) entry which is preliminary data.</text>
</comment>
<comment type="catalytic activity">
    <reaction evidence="1">
        <text>a 1,2-diacyl-sn-glycero-3-phosphocholine + H2O = a 1,2-diacyl-sn-glycero-3-phosphate + choline + H(+)</text>
        <dbReference type="Rhea" id="RHEA:14445"/>
        <dbReference type="ChEBI" id="CHEBI:15354"/>
        <dbReference type="ChEBI" id="CHEBI:15377"/>
        <dbReference type="ChEBI" id="CHEBI:15378"/>
        <dbReference type="ChEBI" id="CHEBI:57643"/>
        <dbReference type="ChEBI" id="CHEBI:58608"/>
        <dbReference type="EC" id="3.1.4.4"/>
    </reaction>
</comment>
<keyword evidence="8" id="KW-0472">Membrane</keyword>
<evidence type="ECO:0000256" key="7">
    <source>
        <dbReference type="SAM" id="Coils"/>
    </source>
</evidence>
<dbReference type="SUPFAM" id="SSF56024">
    <property type="entry name" value="Phospholipase D/nuclease"/>
    <property type="match status" value="1"/>
</dbReference>
<keyword evidence="8" id="KW-0812">Transmembrane</keyword>
<keyword evidence="6" id="KW-0443">Lipid metabolism</keyword>
<feature type="transmembrane region" description="Helical" evidence="8">
    <location>
        <begin position="482"/>
        <end position="500"/>
    </location>
</feature>
<dbReference type="InterPro" id="IPR051406">
    <property type="entry name" value="PLD_domain"/>
</dbReference>
<dbReference type="PANTHER" id="PTHR43856:SF1">
    <property type="entry name" value="MITOCHONDRIAL CARDIOLIPIN HYDROLASE"/>
    <property type="match status" value="1"/>
</dbReference>
<keyword evidence="5" id="KW-0442">Lipid degradation</keyword>
<gene>
    <name evidence="10" type="ORF">DET52_101783</name>
</gene>
<evidence type="ECO:0000256" key="8">
    <source>
        <dbReference type="SAM" id="Phobius"/>
    </source>
</evidence>
<dbReference type="AlphaFoldDB" id="A0A4R6HA85"/>
<dbReference type="InterPro" id="IPR001736">
    <property type="entry name" value="PLipase_D/transphosphatidylase"/>
</dbReference>
<keyword evidence="8" id="KW-1133">Transmembrane helix</keyword>
<reference evidence="10 11" key="1">
    <citation type="submission" date="2019-03" db="EMBL/GenBank/DDBJ databases">
        <title>Freshwater and sediment microbial communities from various areas in North America, analyzing microbe dynamics in response to fracking.</title>
        <authorList>
            <person name="Lamendella R."/>
        </authorList>
    </citation>
    <scope>NUCLEOTIDE SEQUENCE [LARGE SCALE GENOMIC DNA]</scope>
    <source>
        <strain evidence="10 11">114D</strain>
    </source>
</reference>
<dbReference type="PANTHER" id="PTHR43856">
    <property type="entry name" value="CARDIOLIPIN HYDROLASE"/>
    <property type="match status" value="1"/>
</dbReference>
<evidence type="ECO:0000256" key="6">
    <source>
        <dbReference type="ARBA" id="ARBA00023098"/>
    </source>
</evidence>